<comment type="caution">
    <text evidence="1">The sequence shown here is derived from an EMBL/GenBank/DDBJ whole genome shotgun (WGS) entry which is preliminary data.</text>
</comment>
<name>A0AAN6Q327_9PEZI</name>
<proteinExistence type="predicted"/>
<sequence>MPTQGFWPSLGLPLACRQWRTTRTQTLPELIMSGVEMEAAKIDKKEKGGNEYTVMKRRMMTGTRIENKGWNVRRPLFVEPTNDDAGGRIANFWLGKRAFSL</sequence>
<evidence type="ECO:0000313" key="2">
    <source>
        <dbReference type="Proteomes" id="UP001305647"/>
    </source>
</evidence>
<evidence type="ECO:0000313" key="1">
    <source>
        <dbReference type="EMBL" id="KAK4102618.1"/>
    </source>
</evidence>
<gene>
    <name evidence="1" type="ORF">N658DRAFT_495331</name>
</gene>
<reference evidence="1" key="1">
    <citation type="journal article" date="2023" name="Mol. Phylogenet. Evol.">
        <title>Genome-scale phylogeny and comparative genomics of the fungal order Sordariales.</title>
        <authorList>
            <person name="Hensen N."/>
            <person name="Bonometti L."/>
            <person name="Westerberg I."/>
            <person name="Brannstrom I.O."/>
            <person name="Guillou S."/>
            <person name="Cros-Aarteil S."/>
            <person name="Calhoun S."/>
            <person name="Haridas S."/>
            <person name="Kuo A."/>
            <person name="Mondo S."/>
            <person name="Pangilinan J."/>
            <person name="Riley R."/>
            <person name="LaButti K."/>
            <person name="Andreopoulos B."/>
            <person name="Lipzen A."/>
            <person name="Chen C."/>
            <person name="Yan M."/>
            <person name="Daum C."/>
            <person name="Ng V."/>
            <person name="Clum A."/>
            <person name="Steindorff A."/>
            <person name="Ohm R.A."/>
            <person name="Martin F."/>
            <person name="Silar P."/>
            <person name="Natvig D.O."/>
            <person name="Lalanne C."/>
            <person name="Gautier V."/>
            <person name="Ament-Velasquez S.L."/>
            <person name="Kruys A."/>
            <person name="Hutchinson M.I."/>
            <person name="Powell A.J."/>
            <person name="Barry K."/>
            <person name="Miller A.N."/>
            <person name="Grigoriev I.V."/>
            <person name="Debuchy R."/>
            <person name="Gladieux P."/>
            <person name="Hiltunen Thoren M."/>
            <person name="Johannesson H."/>
        </authorList>
    </citation>
    <scope>NUCLEOTIDE SEQUENCE</scope>
    <source>
        <strain evidence="1">CBS 757.83</strain>
    </source>
</reference>
<accession>A0AAN6Q327</accession>
<dbReference type="Proteomes" id="UP001305647">
    <property type="component" value="Unassembled WGS sequence"/>
</dbReference>
<reference evidence="1" key="2">
    <citation type="submission" date="2023-05" db="EMBL/GenBank/DDBJ databases">
        <authorList>
            <consortium name="Lawrence Berkeley National Laboratory"/>
            <person name="Steindorff A."/>
            <person name="Hensen N."/>
            <person name="Bonometti L."/>
            <person name="Westerberg I."/>
            <person name="Brannstrom I.O."/>
            <person name="Guillou S."/>
            <person name="Cros-Aarteil S."/>
            <person name="Calhoun S."/>
            <person name="Haridas S."/>
            <person name="Kuo A."/>
            <person name="Mondo S."/>
            <person name="Pangilinan J."/>
            <person name="Riley R."/>
            <person name="Labutti K."/>
            <person name="Andreopoulos B."/>
            <person name="Lipzen A."/>
            <person name="Chen C."/>
            <person name="Yanf M."/>
            <person name="Daum C."/>
            <person name="Ng V."/>
            <person name="Clum A."/>
            <person name="Ohm R."/>
            <person name="Martin F."/>
            <person name="Silar P."/>
            <person name="Natvig D."/>
            <person name="Lalanne C."/>
            <person name="Gautier V."/>
            <person name="Ament-Velasquez S.L."/>
            <person name="Kruys A."/>
            <person name="Hutchinson M.I."/>
            <person name="Powell A.J."/>
            <person name="Barry K."/>
            <person name="Miller A.N."/>
            <person name="Grigoriev I.V."/>
            <person name="Debuchy R."/>
            <person name="Gladieux P."/>
            <person name="Thoren M.H."/>
            <person name="Johannesson H."/>
        </authorList>
    </citation>
    <scope>NUCLEOTIDE SEQUENCE</scope>
    <source>
        <strain evidence="1">CBS 757.83</strain>
    </source>
</reference>
<organism evidence="1 2">
    <name type="scientific">Parathielavia hyrcaniae</name>
    <dbReference type="NCBI Taxonomy" id="113614"/>
    <lineage>
        <taxon>Eukaryota</taxon>
        <taxon>Fungi</taxon>
        <taxon>Dikarya</taxon>
        <taxon>Ascomycota</taxon>
        <taxon>Pezizomycotina</taxon>
        <taxon>Sordariomycetes</taxon>
        <taxon>Sordariomycetidae</taxon>
        <taxon>Sordariales</taxon>
        <taxon>Chaetomiaceae</taxon>
        <taxon>Parathielavia</taxon>
    </lineage>
</organism>
<keyword evidence="2" id="KW-1185">Reference proteome</keyword>
<dbReference type="AlphaFoldDB" id="A0AAN6Q327"/>
<protein>
    <submittedName>
        <fullName evidence="1">Uncharacterized protein</fullName>
    </submittedName>
</protein>
<dbReference type="EMBL" id="MU863631">
    <property type="protein sequence ID" value="KAK4102618.1"/>
    <property type="molecule type" value="Genomic_DNA"/>
</dbReference>